<gene>
    <name evidence="5" type="ORF">AVEN_122026_1</name>
    <name evidence="2" type="ORF">AVEN_197616_1</name>
    <name evidence="3" type="ORF">AVEN_64684_1</name>
    <name evidence="4" type="ORF">AVEN_88554_1</name>
</gene>
<evidence type="ECO:0000313" key="5">
    <source>
        <dbReference type="EMBL" id="GBM77594.1"/>
    </source>
</evidence>
<dbReference type="PANTHER" id="PTHR19303">
    <property type="entry name" value="TRANSPOSON"/>
    <property type="match status" value="1"/>
</dbReference>
<evidence type="ECO:0000313" key="6">
    <source>
        <dbReference type="Proteomes" id="UP000499080"/>
    </source>
</evidence>
<dbReference type="EMBL" id="BGPR01106828">
    <property type="protein sequence ID" value="GBM77589.1"/>
    <property type="molecule type" value="Genomic_DNA"/>
</dbReference>
<dbReference type="PANTHER" id="PTHR19303:SF16">
    <property type="entry name" value="JERKY PROTEIN HOMOLOG-LIKE"/>
    <property type="match status" value="1"/>
</dbReference>
<sequence>MVVATNFGKELKEIFESEKYEEEFIYNADETGLFWRSLPRKPLASGIEKSSSGAKLSEERRTILVCANATGNHRLSLFVLRKSNQPRDLKNVKTLPVIYTSQEKIG</sequence>
<dbReference type="OrthoDB" id="6431703at2759"/>
<accession>A0A4Y2IK33</accession>
<name>A0A4Y2IK33_ARAVE</name>
<dbReference type="InterPro" id="IPR050863">
    <property type="entry name" value="CenT-Element_Derived"/>
</dbReference>
<dbReference type="AlphaFoldDB" id="A0A4Y2IK33"/>
<protein>
    <recommendedName>
        <fullName evidence="1">DDE-1 domain-containing protein</fullName>
    </recommendedName>
</protein>
<dbReference type="EMBL" id="BGPR01106818">
    <property type="protein sequence ID" value="GBM77557.1"/>
    <property type="molecule type" value="Genomic_DNA"/>
</dbReference>
<dbReference type="Proteomes" id="UP000499080">
    <property type="component" value="Unassembled WGS sequence"/>
</dbReference>
<reference evidence="3 6" key="1">
    <citation type="journal article" date="2019" name="Sci. Rep.">
        <title>Orb-weaving spider Araneus ventricosus genome elucidates the spidroin gene catalogue.</title>
        <authorList>
            <person name="Kono N."/>
            <person name="Nakamura H."/>
            <person name="Ohtoshi R."/>
            <person name="Moran D.A.P."/>
            <person name="Shinohara A."/>
            <person name="Yoshida Y."/>
            <person name="Fujiwara M."/>
            <person name="Mori M."/>
            <person name="Tomita M."/>
            <person name="Arakawa K."/>
        </authorList>
    </citation>
    <scope>NUCLEOTIDE SEQUENCE [LARGE SCALE GENOMIC DNA]</scope>
</reference>
<dbReference type="EMBL" id="BGPR01106830">
    <property type="protein sequence ID" value="GBM77594.1"/>
    <property type="molecule type" value="Genomic_DNA"/>
</dbReference>
<proteinExistence type="predicted"/>
<evidence type="ECO:0000313" key="3">
    <source>
        <dbReference type="EMBL" id="GBM77582.1"/>
    </source>
</evidence>
<dbReference type="InterPro" id="IPR004875">
    <property type="entry name" value="DDE_SF_endonuclease_dom"/>
</dbReference>
<dbReference type="GO" id="GO:0005634">
    <property type="term" value="C:nucleus"/>
    <property type="evidence" value="ECO:0007669"/>
    <property type="project" value="TreeGrafter"/>
</dbReference>
<evidence type="ECO:0000313" key="2">
    <source>
        <dbReference type="EMBL" id="GBM77557.1"/>
    </source>
</evidence>
<comment type="caution">
    <text evidence="3">The sequence shown here is derived from an EMBL/GenBank/DDBJ whole genome shotgun (WGS) entry which is preliminary data.</text>
</comment>
<dbReference type="GO" id="GO:0003677">
    <property type="term" value="F:DNA binding"/>
    <property type="evidence" value="ECO:0007669"/>
    <property type="project" value="TreeGrafter"/>
</dbReference>
<dbReference type="EMBL" id="BGPR01106826">
    <property type="protein sequence ID" value="GBM77582.1"/>
    <property type="molecule type" value="Genomic_DNA"/>
</dbReference>
<evidence type="ECO:0000313" key="4">
    <source>
        <dbReference type="EMBL" id="GBM77589.1"/>
    </source>
</evidence>
<keyword evidence="6" id="KW-1185">Reference proteome</keyword>
<organism evidence="3 6">
    <name type="scientific">Araneus ventricosus</name>
    <name type="common">Orbweaver spider</name>
    <name type="synonym">Epeira ventricosa</name>
    <dbReference type="NCBI Taxonomy" id="182803"/>
    <lineage>
        <taxon>Eukaryota</taxon>
        <taxon>Metazoa</taxon>
        <taxon>Ecdysozoa</taxon>
        <taxon>Arthropoda</taxon>
        <taxon>Chelicerata</taxon>
        <taxon>Arachnida</taxon>
        <taxon>Araneae</taxon>
        <taxon>Araneomorphae</taxon>
        <taxon>Entelegynae</taxon>
        <taxon>Araneoidea</taxon>
        <taxon>Araneidae</taxon>
        <taxon>Araneus</taxon>
    </lineage>
</organism>
<evidence type="ECO:0000259" key="1">
    <source>
        <dbReference type="Pfam" id="PF03184"/>
    </source>
</evidence>
<dbReference type="Pfam" id="PF03184">
    <property type="entry name" value="DDE_1"/>
    <property type="match status" value="1"/>
</dbReference>
<feature type="domain" description="DDE-1" evidence="1">
    <location>
        <begin position="59"/>
        <end position="104"/>
    </location>
</feature>